<comment type="caution">
    <text evidence="1">The sequence shown here is derived from an EMBL/GenBank/DDBJ whole genome shotgun (WGS) entry which is preliminary data.</text>
</comment>
<protein>
    <recommendedName>
        <fullName evidence="3">OmpR/PhoB-type domain-containing protein</fullName>
    </recommendedName>
</protein>
<reference evidence="1 2" key="1">
    <citation type="submission" date="2024-10" db="EMBL/GenBank/DDBJ databases">
        <authorList>
            <person name="Topkara A.R."/>
            <person name="Saygin H."/>
        </authorList>
    </citation>
    <scope>NUCLEOTIDE SEQUENCE [LARGE SCALE GENOMIC DNA]</scope>
    <source>
        <strain evidence="1 2">M3C6</strain>
    </source>
</reference>
<dbReference type="Proteomes" id="UP001603978">
    <property type="component" value="Unassembled WGS sequence"/>
</dbReference>
<evidence type="ECO:0008006" key="3">
    <source>
        <dbReference type="Google" id="ProtNLM"/>
    </source>
</evidence>
<dbReference type="EMBL" id="JBICRM010000007">
    <property type="protein sequence ID" value="MFG1704254.1"/>
    <property type="molecule type" value="Genomic_DNA"/>
</dbReference>
<name>A0ABW7AAA8_9ACTN</name>
<evidence type="ECO:0000313" key="1">
    <source>
        <dbReference type="EMBL" id="MFG1704254.1"/>
    </source>
</evidence>
<organism evidence="1 2">
    <name type="scientific">Nonomuraea marmarensis</name>
    <dbReference type="NCBI Taxonomy" id="3351344"/>
    <lineage>
        <taxon>Bacteria</taxon>
        <taxon>Bacillati</taxon>
        <taxon>Actinomycetota</taxon>
        <taxon>Actinomycetes</taxon>
        <taxon>Streptosporangiales</taxon>
        <taxon>Streptosporangiaceae</taxon>
        <taxon>Nonomuraea</taxon>
    </lineage>
</organism>
<dbReference type="RefSeq" id="WP_393165128.1">
    <property type="nucleotide sequence ID" value="NZ_JBICRM010000007.1"/>
</dbReference>
<keyword evidence="2" id="KW-1185">Reference proteome</keyword>
<accession>A0ABW7AAA8</accession>
<proteinExistence type="predicted"/>
<gene>
    <name evidence="1" type="ORF">ACFLIM_13775</name>
</gene>
<evidence type="ECO:0000313" key="2">
    <source>
        <dbReference type="Proteomes" id="UP001603978"/>
    </source>
</evidence>
<sequence>MCTARDVDVHGYVSRLRRVLDPGHPAAVIESVGGGYALRTRALDLIEFQRKLGAAREARLAGAPAGVLGMAARW</sequence>